<accession>A0A2N3XVK4</accession>
<dbReference type="AlphaFoldDB" id="A0A2N3XVK4"/>
<dbReference type="Proteomes" id="UP000233786">
    <property type="component" value="Unassembled WGS sequence"/>
</dbReference>
<organism evidence="1 2">
    <name type="scientific">Saccharopolyspora spinosa</name>
    <dbReference type="NCBI Taxonomy" id="60894"/>
    <lineage>
        <taxon>Bacteria</taxon>
        <taxon>Bacillati</taxon>
        <taxon>Actinomycetota</taxon>
        <taxon>Actinomycetes</taxon>
        <taxon>Pseudonocardiales</taxon>
        <taxon>Pseudonocardiaceae</taxon>
        <taxon>Saccharopolyspora</taxon>
    </lineage>
</organism>
<name>A0A2N3XVK4_SACSN</name>
<comment type="caution">
    <text evidence="1">The sequence shown here is derived from an EMBL/GenBank/DDBJ whole genome shotgun (WGS) entry which is preliminary data.</text>
</comment>
<keyword evidence="2" id="KW-1185">Reference proteome</keyword>
<proteinExistence type="predicted"/>
<dbReference type="EMBL" id="PJNB01000001">
    <property type="protein sequence ID" value="PKW14696.1"/>
    <property type="molecule type" value="Genomic_DNA"/>
</dbReference>
<evidence type="ECO:0000313" key="1">
    <source>
        <dbReference type="EMBL" id="PKW14696.1"/>
    </source>
</evidence>
<gene>
    <name evidence="1" type="ORF">A8926_2331</name>
</gene>
<reference evidence="1" key="1">
    <citation type="submission" date="2017-12" db="EMBL/GenBank/DDBJ databases">
        <title>Sequencing the genomes of 1000 Actinobacteria strains.</title>
        <authorList>
            <person name="Klenk H.-P."/>
        </authorList>
    </citation>
    <scope>NUCLEOTIDE SEQUENCE [LARGE SCALE GENOMIC DNA]</scope>
    <source>
        <strain evidence="1">DSM 44228</strain>
    </source>
</reference>
<dbReference type="STRING" id="994479.GCA_000194155_01746"/>
<protein>
    <submittedName>
        <fullName evidence="1">Uncharacterized protein</fullName>
    </submittedName>
</protein>
<sequence length="72" mass="7523">MSQWLFLLAVVLLPGVLCGFGLLLWRPSGRTCATPPAKRGTLPIGVARSGIVGSVPNMATAPTPGIREQVQP</sequence>
<evidence type="ECO:0000313" key="2">
    <source>
        <dbReference type="Proteomes" id="UP000233786"/>
    </source>
</evidence>